<dbReference type="PATRIC" id="fig|360102.15.peg.3219"/>
<dbReference type="HOGENOM" id="CLU_752175_0_0_6"/>
<dbReference type="RefSeq" id="WP_002211514.1">
    <property type="nucleotide sequence ID" value="NC_008150.1"/>
</dbReference>
<keyword evidence="1" id="KW-0732">Signal</keyword>
<dbReference type="KEGG" id="ypa:YPA_0222"/>
<organism evidence="2 3">
    <name type="scientific">Yersinia pestis bv. Antiqua (strain Antiqua)</name>
    <dbReference type="NCBI Taxonomy" id="360102"/>
    <lineage>
        <taxon>Bacteria</taxon>
        <taxon>Pseudomonadati</taxon>
        <taxon>Pseudomonadota</taxon>
        <taxon>Gammaproteobacteria</taxon>
        <taxon>Enterobacterales</taxon>
        <taxon>Yersiniaceae</taxon>
        <taxon>Yersinia</taxon>
    </lineage>
</organism>
<accession>A0A0E1NQQ2</accession>
<protein>
    <recommendedName>
        <fullName evidence="4">Alpha-related fimbriae major subunit</fullName>
    </recommendedName>
</protein>
<evidence type="ECO:0000313" key="2">
    <source>
        <dbReference type="EMBL" id="ABG12191.1"/>
    </source>
</evidence>
<evidence type="ECO:0008006" key="4">
    <source>
        <dbReference type="Google" id="ProtNLM"/>
    </source>
</evidence>
<dbReference type="EMBL" id="CP000308">
    <property type="protein sequence ID" value="ABG12191.1"/>
    <property type="molecule type" value="Genomic_DNA"/>
</dbReference>
<evidence type="ECO:0000313" key="3">
    <source>
        <dbReference type="Proteomes" id="UP000001971"/>
    </source>
</evidence>
<evidence type="ECO:0000256" key="1">
    <source>
        <dbReference type="SAM" id="SignalP"/>
    </source>
</evidence>
<dbReference type="AlphaFoldDB" id="A0A0E1NQQ2"/>
<gene>
    <name evidence="2" type="ordered locus">YPA_0222</name>
</gene>
<name>A0A0E1NQQ2_YERPA</name>
<proteinExistence type="predicted"/>
<dbReference type="GeneID" id="57974906"/>
<feature type="chain" id="PRO_5007399564" description="Alpha-related fimbriae major subunit" evidence="1">
    <location>
        <begin position="24"/>
        <end position="368"/>
    </location>
</feature>
<dbReference type="Proteomes" id="UP000001971">
    <property type="component" value="Chromosome"/>
</dbReference>
<sequence length="368" mass="41178" precursor="true">MNIKNKPLLIGLLLLFLHPTTAAATKWVGNYFYPLANKYSNCNVTLLEDNSVAVSFDVTLVADLFETDRGPHLQRWKKIIGTQQDVLLVQNNALLFLYFYHADGSADFSIRPGDIQNMSLNGIPVQEIDYNLQEARFVSTHAFSNQSYHVSFNITANALKHIRMGATIGGVLHSEGVSYSVRSPQGVAFNQSGNQCEFFDPTTEIAPSHALYIEPKFRLGSAIWQLKSLDLDHLLDSTADNHGLHAPLVNGPANRFCIHYPAIGTQNRRYMISASNLNGLAESSRYFQLKDNQGEHIINYKVTLKNHEDSEADFSLPKEKKFIQLKSDTSSGGEAQMCWSPRIRVYSTDTTDKGHYTDTLNFTITPLA</sequence>
<feature type="signal peptide" evidence="1">
    <location>
        <begin position="1"/>
        <end position="23"/>
    </location>
</feature>
<reference evidence="2 3" key="1">
    <citation type="journal article" date="2006" name="J. Bacteriol.">
        <title>Complete genome sequence of Yersinia pestis strains Antiqua and Nepal516: evidence of gene reduction in an emerging pathogen.</title>
        <authorList>
            <person name="Chain P.S."/>
            <person name="Hu P."/>
            <person name="Malfatti S.A."/>
            <person name="Radnedge L."/>
            <person name="Larimer F."/>
            <person name="Vergez L.M."/>
            <person name="Worsham P."/>
            <person name="Chu M.C."/>
            <person name="Andersen G.L."/>
        </authorList>
    </citation>
    <scope>NUCLEOTIDE SEQUENCE [LARGE SCALE GENOMIC DNA]</scope>
    <source>
        <strain evidence="2 3">Antiqua</strain>
    </source>
</reference>